<dbReference type="NCBIfam" id="TIGR04131">
    <property type="entry name" value="Bac_Flav_CTERM"/>
    <property type="match status" value="1"/>
</dbReference>
<dbReference type="PROSITE" id="PS50093">
    <property type="entry name" value="PKD"/>
    <property type="match status" value="3"/>
</dbReference>
<comment type="caution">
    <text evidence="2">The sequence shown here is derived from an EMBL/GenBank/DDBJ whole genome shotgun (WGS) entry which is preliminary data.</text>
</comment>
<dbReference type="SMART" id="SM00089">
    <property type="entry name" value="PKD"/>
    <property type="match status" value="5"/>
</dbReference>
<gene>
    <name evidence="2" type="ORF">B0I10_1043</name>
</gene>
<dbReference type="Gene3D" id="2.60.40.740">
    <property type="match status" value="2"/>
</dbReference>
<dbReference type="InterPro" id="IPR026341">
    <property type="entry name" value="T9SS_type_B"/>
</dbReference>
<proteinExistence type="predicted"/>
<dbReference type="OrthoDB" id="7794186at2"/>
<dbReference type="CDD" id="cd00146">
    <property type="entry name" value="PKD"/>
    <property type="match status" value="2"/>
</dbReference>
<keyword evidence="3" id="KW-1185">Reference proteome</keyword>
<dbReference type="EMBL" id="QLSV01000004">
    <property type="protein sequence ID" value="RAR48868.1"/>
    <property type="molecule type" value="Genomic_DNA"/>
</dbReference>
<evidence type="ECO:0000313" key="2">
    <source>
        <dbReference type="EMBL" id="RAR48868.1"/>
    </source>
</evidence>
<dbReference type="InterPro" id="IPR013783">
    <property type="entry name" value="Ig-like_fold"/>
</dbReference>
<feature type="domain" description="PKD" evidence="1">
    <location>
        <begin position="625"/>
        <end position="678"/>
    </location>
</feature>
<dbReference type="InterPro" id="IPR025667">
    <property type="entry name" value="SprB_repeat"/>
</dbReference>
<dbReference type="Gene3D" id="2.60.40.2700">
    <property type="match status" value="5"/>
</dbReference>
<dbReference type="InterPro" id="IPR022409">
    <property type="entry name" value="PKD/Chitinase_dom"/>
</dbReference>
<feature type="domain" description="PKD" evidence="1">
    <location>
        <begin position="2121"/>
        <end position="2187"/>
    </location>
</feature>
<dbReference type="RefSeq" id="WP_112085337.1">
    <property type="nucleotide sequence ID" value="NZ_QLSV01000004.1"/>
</dbReference>
<dbReference type="Gene3D" id="2.60.40.10">
    <property type="entry name" value="Immunoglobulins"/>
    <property type="match status" value="7"/>
</dbReference>
<dbReference type="Pfam" id="PF13585">
    <property type="entry name" value="CHU_C"/>
    <property type="match status" value="1"/>
</dbReference>
<organism evidence="2 3">
    <name type="scientific">Flavobacterium lacus</name>
    <dbReference type="NCBI Taxonomy" id="1353778"/>
    <lineage>
        <taxon>Bacteria</taxon>
        <taxon>Pseudomonadati</taxon>
        <taxon>Bacteroidota</taxon>
        <taxon>Flavobacteriia</taxon>
        <taxon>Flavobacteriales</taxon>
        <taxon>Flavobacteriaceae</taxon>
        <taxon>Flavobacterium</taxon>
    </lineage>
</organism>
<dbReference type="Proteomes" id="UP000249518">
    <property type="component" value="Unassembled WGS sequence"/>
</dbReference>
<accession>A0A328X0D3</accession>
<protein>
    <submittedName>
        <fullName evidence="2">Gliding motility-associated-like protein</fullName>
    </submittedName>
</protein>
<sequence>MKSNKLKYPLIKKSLSFLFIFFVFLNPSIKSYATIIENDKIDINRNVLAVSFTTNPAEVGGAVTICRGQTIKYTDTSTDMGTNPTYSWTFQGGSSTSSAIAGPHTITYNTAGNYTTTLTINGVSSSVSVVVLNSNSTIPVIDVVPNIGWVITNFNNTPYFNYCADGNAGGLFLFSTSSTNTSNGSQHIINWGDGSANTIFSGLNIVDEFHPYTSNGIYQITYTVILESGCSSTKIYNVFLGANPTATIINYGVPVLCNPGTVQFTIIPGAQNTAGTIYTFEVNDNSPPQTFTHSEITSPGFFVTHNFNAISCGTSSNINQTIYPNSFQASVTVTNPCGSSSSAIGPVNIQSKPIAGITANPSNNQVCINSSVIFTDSTTPGTNIGSSPSFTCTENYKRYWQIDGPSGLLTVGASGVINPNPFVTVVGNLGFNGTFPNNPSVWTQTATNTLNITFNTVGTYSITLFTSGNNACGITSETRTICVNPELIADFTLNPPIGCSPTDVQIENLSSLPGCNNDTIFNWQVSHTNPENCPNTSIPGWSFSSGNASSSEPEITFTSAGVYTIQLTTSLQNAVAGTLCQPDVKIQTITIKDKPVTTLTPQTICQGDALTLDPIVFNCYASQAVSYLWDFSSTPPSSISSTTAANPTITFDSVGTYNYTLTLTNECGSNTFSSSIIVNPAVQMTASGPSATCFNTNIPLIGTISDGTAAINWTASIIGGTFSPNETILSPTYTPPNNYTGTITFTLTYSDPNDPCPTEAISFQVVVNEQAIAEAGSYNPICQNGSVQLNGIVGGAASTGTWSSSNGGLFSDQNNLTSNFSPPVGFSGTIILTLTTNDPSGPCNAETDSVIITVIPSHIISTQPTATQSICVGGSIESLSVAYTGGEGTATYQWYSNTANNNSGGTLITGATNSSYTPATFTSAGTYYFYATVTLSGNGCGSTTSNTAEVVVVADPILDTQALATQSICQSSIPTDLTITVSGGIGTFAYQWYSNTTNSTSGGTPIAGASNATFTPLTTTLGTQYYYCLVTQSGTGCNVISAVSTIIIVPEPAATIQPNLSSVCENGTPTLLTVAYTNGTGTPTYQWFSNTANSTTGGMVITGATTSSYSPPATIVGTLYYYCEITFSSGGCTSVLSNTAEVIINPLPTISTQPTPSQSICVGGTILNPLSFTFTGGTGTPSYHWYSNTTSSNSGGTLIPGATEESYIPPVFDTPGSYYYYVIINFSGSGCGAITSNVAEINIVSNPIVLSQPIPSQTLCQNAIVNVLTVIASGGVGSTYNYQWYVSSTNSTTAGTAIVGETNDSYTPSTDIAGTLYYYCIITQPNDSGCEVTSEVAEINSILSPAIDSQLLSNTICLGQTTPALTFTFINGTGTPIYQWYSNTVNSNIGGTAIEGATNDSYSPPVLLAGVFYYYCEVTFPTLSGGCEMITTDVVEISIDQVPVVSPEITTICSGSTFTVIPTNSGGNVIPIGTTYIWSNPVINPLGSITGGSQQNIPQSEISQELVNTTSIVATATYTVIPTSGICQGDAFTVTVTVHPSINPNTTVTNSTCFGINNASIITNITGGIPFSIGAPYLITWLGPNGFTSTATSITNLEPGIYTVTVEDAGGCPFSSTYTITEPDEIVIIIDSENDISCFNSVNGSIDLTITGGTEPYFYTWTFDGNPFENTEDIADLSPGTYVVSVTDANNCGPKSATFTITQPPLLIVDLVSQVNVECFGDATGAITISVVGGTPIEISTGIFDYSYLWEGPNGFTSTDQNLLNIAGGNYNLTVTDNNGCTVALTIVITQSPEIIITYTTTPISCYGANDASLAVTLSGGVPGYQFTWNNLSTSLSQNNLSAGNYIITVTDASGCVRIETINIPEATVFMVNPIVSNVSCFGASDGSINLNLTGGISPVTLTWSDGSTAGLIRNNLSPGTYTATISDGTPCYIVRTFIIIEPQVLVLSANLTNPLDCDNAISGAINLIVAGGTPPFNYLWSNGATTEDLNGLTSGNYVVTVTDANGCSNTGQYALTRPNPLEVNVNTETDADCDTREVTQYFVPQASGGVPPYNYEWSSGTVSGVNNEIMQTDENGMVILTVTDALGCAISYNVNVDNLVIGDPSIAIESFGFLTYGIYSVNDPIQFYSNTTGDYLNIIWDFGDGTFSNEENPIHTYLLEKEYIVTLTVTYPFGCVYVMTVSILVEKGYLLVIPTAFTPNSDGLNDTFLPISKRLKNIRMDVYDSWGSLIYSEVGDSLTGWNGKIKDVNAENGNYYIVITAETFYGLIIQDKQTFVLLK</sequence>
<dbReference type="Pfam" id="PF00801">
    <property type="entry name" value="PKD"/>
    <property type="match status" value="2"/>
</dbReference>
<dbReference type="Pfam" id="PF18911">
    <property type="entry name" value="PKD_4"/>
    <property type="match status" value="1"/>
</dbReference>
<feature type="domain" description="PKD" evidence="1">
    <location>
        <begin position="76"/>
        <end position="128"/>
    </location>
</feature>
<evidence type="ECO:0000313" key="3">
    <source>
        <dbReference type="Proteomes" id="UP000249518"/>
    </source>
</evidence>
<evidence type="ECO:0000259" key="1">
    <source>
        <dbReference type="PROSITE" id="PS50093"/>
    </source>
</evidence>
<reference evidence="2 3" key="1">
    <citation type="submission" date="2018-06" db="EMBL/GenBank/DDBJ databases">
        <title>Genomic Encyclopedia of Type Strains, Phase III (KMG-III): the genomes of soil and plant-associated and newly described type strains.</title>
        <authorList>
            <person name="Whitman W."/>
        </authorList>
    </citation>
    <scope>NUCLEOTIDE SEQUENCE [LARGE SCALE GENOMIC DNA]</scope>
    <source>
        <strain evidence="2 3">CGMCC 1.12504</strain>
    </source>
</reference>
<dbReference type="SUPFAM" id="SSF49299">
    <property type="entry name" value="PKD domain"/>
    <property type="match status" value="5"/>
</dbReference>
<dbReference type="Pfam" id="PF13573">
    <property type="entry name" value="SprB"/>
    <property type="match status" value="5"/>
</dbReference>
<name>A0A328X0D3_9FLAO</name>
<dbReference type="InterPro" id="IPR000601">
    <property type="entry name" value="PKD_dom"/>
</dbReference>
<dbReference type="InterPro" id="IPR035986">
    <property type="entry name" value="PKD_dom_sf"/>
</dbReference>